<dbReference type="EMBL" id="CP182909">
    <property type="protein sequence ID" value="XPM64812.1"/>
    <property type="molecule type" value="Genomic_DNA"/>
</dbReference>
<sequence>MLILGPFVPPILALSPTPEAVVVETSFLGISGAVSHPENRLVLEWSERPPATVVVLSHSWVESHSKNNNIPHTASSLGLVAQVIVPVNDGTGTRVNASGNQFNIEGGARSRNGANLFHSFEQFGLNEGQVANFLSNPQVRNILGRVTGGSPSLIHGLLQVSGGNSNLFLVNPAGIVFR</sequence>
<dbReference type="Proteomes" id="UP000095472">
    <property type="component" value="Chromosome"/>
</dbReference>
<organism evidence="1 2">
    <name type="scientific">Desertifilum tharense IPPAS B-1220</name>
    <dbReference type="NCBI Taxonomy" id="1781255"/>
    <lineage>
        <taxon>Bacteria</taxon>
        <taxon>Bacillati</taxon>
        <taxon>Cyanobacteriota</taxon>
        <taxon>Cyanophyceae</taxon>
        <taxon>Desertifilales</taxon>
        <taxon>Desertifilaceae</taxon>
        <taxon>Desertifilum</taxon>
    </lineage>
</organism>
<evidence type="ECO:0000313" key="2">
    <source>
        <dbReference type="Proteomes" id="UP000095472"/>
    </source>
</evidence>
<gene>
    <name evidence="1" type="ORF">BH720_002325</name>
</gene>
<evidence type="ECO:0000313" key="1">
    <source>
        <dbReference type="EMBL" id="XPM64812.1"/>
    </source>
</evidence>
<reference evidence="1 2" key="1">
    <citation type="journal article" date="2016" name="Genome Announc.">
        <title>Draft Genome Sequence of the Thermotolerant Cyanobacterium Desertifilum sp. IPPAS B-1220.</title>
        <authorList>
            <person name="Mironov K.S."/>
            <person name="Sinetova M.A."/>
            <person name="Bolatkhan K."/>
            <person name="Zayadan B.K."/>
            <person name="Ustinova V.V."/>
            <person name="Kupriyanova E.V."/>
            <person name="Skrypnik A.N."/>
            <person name="Gogoleva N.E."/>
            <person name="Gogolev Y.V."/>
            <person name="Los D.A."/>
        </authorList>
    </citation>
    <scope>NUCLEOTIDE SEQUENCE [LARGE SCALE GENOMIC DNA]</scope>
    <source>
        <strain evidence="1 2">IPPAS B-1220</strain>
    </source>
</reference>
<keyword evidence="2" id="KW-1185">Reference proteome</keyword>
<protein>
    <submittedName>
        <fullName evidence="1">Filamentous hemagglutinin N-terminal domain-containing protein</fullName>
    </submittedName>
</protein>
<accession>A0ACD5GVB7</accession>
<name>A0ACD5GVB7_9CYAN</name>
<proteinExistence type="predicted"/>